<name>A0A0A2JHS7_PENEN</name>
<organism evidence="1 2">
    <name type="scientific">Penicillium expansum</name>
    <name type="common">Blue mold rot fungus</name>
    <dbReference type="NCBI Taxonomy" id="27334"/>
    <lineage>
        <taxon>Eukaryota</taxon>
        <taxon>Fungi</taxon>
        <taxon>Dikarya</taxon>
        <taxon>Ascomycota</taxon>
        <taxon>Pezizomycotina</taxon>
        <taxon>Eurotiomycetes</taxon>
        <taxon>Eurotiomycetidae</taxon>
        <taxon>Eurotiales</taxon>
        <taxon>Aspergillaceae</taxon>
        <taxon>Penicillium</taxon>
    </lineage>
</organism>
<dbReference type="InterPro" id="IPR053204">
    <property type="entry name" value="Oxopyrrolidines_Biosynth-assoc"/>
</dbReference>
<comment type="caution">
    <text evidence="1">The sequence shown here is derived from an EMBL/GenBank/DDBJ whole genome shotgun (WGS) entry which is preliminary data.</text>
</comment>
<dbReference type="VEuPathDB" id="FungiDB:PEXP_109590"/>
<protein>
    <submittedName>
        <fullName evidence="1">Uncharacterized protein</fullName>
    </submittedName>
</protein>
<dbReference type="AlphaFoldDB" id="A0A0A2JHS7"/>
<proteinExistence type="predicted"/>
<dbReference type="PANTHER" id="PTHR38797">
    <property type="entry name" value="NUCLEAR PORE COMPLEX PROTEIN NUP85-RELATED"/>
    <property type="match status" value="1"/>
</dbReference>
<reference evidence="1 2" key="1">
    <citation type="journal article" date="2015" name="Mol. Plant Microbe Interact.">
        <title>Genome, transcriptome, and functional analyses of Penicillium expansum provide new insights into secondary metabolism and pathogenicity.</title>
        <authorList>
            <person name="Ballester A.R."/>
            <person name="Marcet-Houben M."/>
            <person name="Levin E."/>
            <person name="Sela N."/>
            <person name="Selma-Lazaro C."/>
            <person name="Carmona L."/>
            <person name="Wisniewski M."/>
            <person name="Droby S."/>
            <person name="Gonzalez-Candelas L."/>
            <person name="Gabaldon T."/>
        </authorList>
    </citation>
    <scope>NUCLEOTIDE SEQUENCE [LARGE SCALE GENOMIC DNA]</scope>
    <source>
        <strain evidence="1 2">MD-8</strain>
    </source>
</reference>
<dbReference type="Proteomes" id="UP000030143">
    <property type="component" value="Unassembled WGS sequence"/>
</dbReference>
<accession>A0A0A2JHS7</accession>
<dbReference type="Pfam" id="PF12311">
    <property type="entry name" value="DUF3632"/>
    <property type="match status" value="1"/>
</dbReference>
<dbReference type="InterPro" id="IPR022085">
    <property type="entry name" value="OpdG"/>
</dbReference>
<dbReference type="HOGENOM" id="CLU_035263_2_0_1"/>
<gene>
    <name evidence="1" type="ORF">PEX2_039120</name>
</gene>
<dbReference type="GeneID" id="27676606"/>
<sequence length="258" mass="28587">MVAITEDISAPRFAILQDLFSERISAQQAAGYLASISLADTSDPEGGITSLWSLIFKCAYNSPEHHDKLVNVLVQLSKLPDAKKPKGDSILLYDMQVWKDLPMLGWQFRDEWNATVPAGPPDSRQNAISRIISRDKFTARLMATKESVFAYSWFALITLRGALETPADQSSAGNLEALIPAAAAWISILGADIYQWKEEFDGALGKGGTLWKGQHGFCKERWQFWKERFGELAISEEIGDEARTAARDAQGAMEGIEM</sequence>
<dbReference type="PANTHER" id="PTHR38797:SF4">
    <property type="entry name" value="NUCLEAR PORE COMPLEX PROTEIN NUP85"/>
    <property type="match status" value="1"/>
</dbReference>
<evidence type="ECO:0000313" key="2">
    <source>
        <dbReference type="Proteomes" id="UP000030143"/>
    </source>
</evidence>
<dbReference type="RefSeq" id="XP_016596681.1">
    <property type="nucleotide sequence ID" value="XM_016741187.1"/>
</dbReference>
<dbReference type="EMBL" id="JQFZ01000230">
    <property type="protein sequence ID" value="KGO54208.1"/>
    <property type="molecule type" value="Genomic_DNA"/>
</dbReference>
<keyword evidence="2" id="KW-1185">Reference proteome</keyword>
<dbReference type="STRING" id="27334.A0A0A2JHS7"/>
<evidence type="ECO:0000313" key="1">
    <source>
        <dbReference type="EMBL" id="KGO54208.1"/>
    </source>
</evidence>